<dbReference type="EMBL" id="RQTK01000142">
    <property type="protein sequence ID" value="RUS86337.1"/>
    <property type="molecule type" value="Genomic_DNA"/>
</dbReference>
<evidence type="ECO:0000256" key="1">
    <source>
        <dbReference type="ARBA" id="ARBA00004613"/>
    </source>
</evidence>
<evidence type="ECO:0000313" key="5">
    <source>
        <dbReference type="EMBL" id="RUS86337.1"/>
    </source>
</evidence>
<keyword evidence="6" id="KW-1185">Reference proteome</keyword>
<dbReference type="SMART" id="SM00038">
    <property type="entry name" value="COLFI"/>
    <property type="match status" value="1"/>
</dbReference>
<comment type="subcellular location">
    <subcellularLocation>
        <location evidence="1">Secreted</location>
    </subcellularLocation>
</comment>
<reference evidence="5 6" key="1">
    <citation type="submission" date="2019-01" db="EMBL/GenBank/DDBJ databases">
        <title>A draft genome assembly of the solar-powered sea slug Elysia chlorotica.</title>
        <authorList>
            <person name="Cai H."/>
            <person name="Li Q."/>
            <person name="Fang X."/>
            <person name="Li J."/>
            <person name="Curtis N.E."/>
            <person name="Altenburger A."/>
            <person name="Shibata T."/>
            <person name="Feng M."/>
            <person name="Maeda T."/>
            <person name="Schwartz J.A."/>
            <person name="Shigenobu S."/>
            <person name="Lundholm N."/>
            <person name="Nishiyama T."/>
            <person name="Yang H."/>
            <person name="Hasebe M."/>
            <person name="Li S."/>
            <person name="Pierce S.K."/>
            <person name="Wang J."/>
        </authorList>
    </citation>
    <scope>NUCLEOTIDE SEQUENCE [LARGE SCALE GENOMIC DNA]</scope>
    <source>
        <strain evidence="5">EC2010</strain>
        <tissue evidence="5">Whole organism of an adult</tissue>
    </source>
</reference>
<dbReference type="InterPro" id="IPR000885">
    <property type="entry name" value="Fib_collagen_C"/>
</dbReference>
<dbReference type="Proteomes" id="UP000271974">
    <property type="component" value="Unassembled WGS sequence"/>
</dbReference>
<keyword evidence="2" id="KW-0964">Secreted</keyword>
<comment type="caution">
    <text evidence="5">The sequence shown here is derived from an EMBL/GenBank/DDBJ whole genome shotgun (WGS) entry which is preliminary data.</text>
</comment>
<dbReference type="Gene3D" id="2.60.120.1000">
    <property type="match status" value="1"/>
</dbReference>
<dbReference type="PROSITE" id="PS51461">
    <property type="entry name" value="NC1_FIB"/>
    <property type="match status" value="1"/>
</dbReference>
<dbReference type="AlphaFoldDB" id="A0A3S1HUF0"/>
<name>A0A3S1HUF0_ELYCH</name>
<protein>
    <recommendedName>
        <fullName evidence="4">Fibrillar collagen NC1 domain-containing protein</fullName>
    </recommendedName>
</protein>
<dbReference type="GO" id="GO:0005581">
    <property type="term" value="C:collagen trimer"/>
    <property type="evidence" value="ECO:0007669"/>
    <property type="project" value="UniProtKB-KW"/>
</dbReference>
<evidence type="ECO:0000256" key="2">
    <source>
        <dbReference type="ARBA" id="ARBA00022525"/>
    </source>
</evidence>
<evidence type="ECO:0000313" key="6">
    <source>
        <dbReference type="Proteomes" id="UP000271974"/>
    </source>
</evidence>
<dbReference type="Pfam" id="PF01410">
    <property type="entry name" value="COLFI"/>
    <property type="match status" value="1"/>
</dbReference>
<organism evidence="5 6">
    <name type="scientific">Elysia chlorotica</name>
    <name type="common">Eastern emerald elysia</name>
    <name type="synonym">Sea slug</name>
    <dbReference type="NCBI Taxonomy" id="188477"/>
    <lineage>
        <taxon>Eukaryota</taxon>
        <taxon>Metazoa</taxon>
        <taxon>Spiralia</taxon>
        <taxon>Lophotrochozoa</taxon>
        <taxon>Mollusca</taxon>
        <taxon>Gastropoda</taxon>
        <taxon>Heterobranchia</taxon>
        <taxon>Euthyneura</taxon>
        <taxon>Panpulmonata</taxon>
        <taxon>Sacoglossa</taxon>
        <taxon>Placobranchoidea</taxon>
        <taxon>Plakobranchidae</taxon>
        <taxon>Elysia</taxon>
    </lineage>
</organism>
<proteinExistence type="predicted"/>
<dbReference type="GO" id="GO:0005576">
    <property type="term" value="C:extracellular region"/>
    <property type="evidence" value="ECO:0007669"/>
    <property type="project" value="UniProtKB-SubCell"/>
</dbReference>
<sequence length="182" mass="20670">WYWVDPNQGSIDDAVQVWCNMTTDIETCVYPTQKTKMVGLASFFVIIGYKNESFLRNPSVGVFQIKYVSSIQLGMLRLLSERASQRFTYFCSGSVAYEDSASGNTNHAIELLGDNDFDFRTGRFNSKQVEHDGCKDRGPNGFTTFVISTRKLERLPIVSFRPMDYGEPFQKFGFEAGPVCFQ</sequence>
<evidence type="ECO:0000259" key="4">
    <source>
        <dbReference type="PROSITE" id="PS51461"/>
    </source>
</evidence>
<dbReference type="OrthoDB" id="8939548at2759"/>
<gene>
    <name evidence="5" type="ORF">EGW08_005922</name>
</gene>
<feature type="non-terminal residue" evidence="5">
    <location>
        <position position="1"/>
    </location>
</feature>
<evidence type="ECO:0000256" key="3">
    <source>
        <dbReference type="ARBA" id="ARBA00023119"/>
    </source>
</evidence>
<feature type="domain" description="Fibrillar collagen NC1" evidence="4">
    <location>
        <begin position="1"/>
        <end position="182"/>
    </location>
</feature>
<accession>A0A3S1HUF0</accession>
<dbReference type="STRING" id="188477.A0A3S1HUF0"/>
<keyword evidence="3" id="KW-0176">Collagen</keyword>
<dbReference type="GO" id="GO:0005201">
    <property type="term" value="F:extracellular matrix structural constituent"/>
    <property type="evidence" value="ECO:0007669"/>
    <property type="project" value="InterPro"/>
</dbReference>